<evidence type="ECO:0000256" key="2">
    <source>
        <dbReference type="SAM" id="Coils"/>
    </source>
</evidence>
<dbReference type="InterPro" id="IPR007432">
    <property type="entry name" value="DUF480"/>
</dbReference>
<dbReference type="PANTHER" id="PTHR38768:SF1">
    <property type="entry name" value="UPF0502 PROTEIN YCEH"/>
    <property type="match status" value="1"/>
</dbReference>
<dbReference type="SUPFAM" id="SSF46785">
    <property type="entry name" value="Winged helix' DNA-binding domain"/>
    <property type="match status" value="2"/>
</dbReference>
<dbReference type="Proteomes" id="UP001556692">
    <property type="component" value="Unassembled WGS sequence"/>
</dbReference>
<keyword evidence="4" id="KW-1185">Reference proteome</keyword>
<dbReference type="Pfam" id="PF04337">
    <property type="entry name" value="DUF480"/>
    <property type="match status" value="1"/>
</dbReference>
<evidence type="ECO:0000256" key="1">
    <source>
        <dbReference type="HAMAP-Rule" id="MF_01584"/>
    </source>
</evidence>
<evidence type="ECO:0000313" key="4">
    <source>
        <dbReference type="Proteomes" id="UP001556692"/>
    </source>
</evidence>
<feature type="coiled-coil region" evidence="2">
    <location>
        <begin position="187"/>
        <end position="214"/>
    </location>
</feature>
<dbReference type="PANTHER" id="PTHR38768">
    <property type="entry name" value="UPF0502 PROTEIN YCEH"/>
    <property type="match status" value="1"/>
</dbReference>
<dbReference type="HAMAP" id="MF_01584">
    <property type="entry name" value="UPF0502"/>
    <property type="match status" value="1"/>
</dbReference>
<dbReference type="InterPro" id="IPR036388">
    <property type="entry name" value="WH-like_DNA-bd_sf"/>
</dbReference>
<comment type="caution">
    <text evidence="3">The sequence shown here is derived from an EMBL/GenBank/DDBJ whole genome shotgun (WGS) entry which is preliminary data.</text>
</comment>
<dbReference type="RefSeq" id="WP_367953898.1">
    <property type="nucleotide sequence ID" value="NZ_JBDPGJ010000002.1"/>
</dbReference>
<reference evidence="3 4" key="1">
    <citation type="submission" date="2024-05" db="EMBL/GenBank/DDBJ databases">
        <authorList>
            <person name="Jiang F."/>
        </authorList>
    </citation>
    <scope>NUCLEOTIDE SEQUENCE [LARGE SCALE GENOMIC DNA]</scope>
    <source>
        <strain evidence="3 4">LZ166</strain>
    </source>
</reference>
<dbReference type="Gene3D" id="1.10.10.10">
    <property type="entry name" value="Winged helix-like DNA-binding domain superfamily/Winged helix DNA-binding domain"/>
    <property type="match status" value="2"/>
</dbReference>
<dbReference type="InterPro" id="IPR036390">
    <property type="entry name" value="WH_DNA-bd_sf"/>
</dbReference>
<protein>
    <submittedName>
        <fullName evidence="3">DUF480 domain-containing protein</fullName>
    </submittedName>
</protein>
<sequence length="215" mass="23548">MDTPASDLPLLNAIEARVLGSLIEKKELTPDVYPLTLNAMQSAANQKTAREPVMSLDAADIHRAFKSLQDKGLVRQVSGSRVERFEHLLGQRFSLTRGQTSLLGLMMLRGPQTAYELLSRSERMARYGSVEELLADMDLLIGRKFPLVQLVPRGPGQREDRYAHLLSGPVTVAVRAATAAQPHSAPQSDLEARVAALEEQLAELRAQVEALSAGR</sequence>
<evidence type="ECO:0000313" key="3">
    <source>
        <dbReference type="EMBL" id="MEX0406030.1"/>
    </source>
</evidence>
<organism evidence="3 4">
    <name type="scientific">Aquibium pacificus</name>
    <dbReference type="NCBI Taxonomy" id="3153579"/>
    <lineage>
        <taxon>Bacteria</taxon>
        <taxon>Pseudomonadati</taxon>
        <taxon>Pseudomonadota</taxon>
        <taxon>Alphaproteobacteria</taxon>
        <taxon>Hyphomicrobiales</taxon>
        <taxon>Phyllobacteriaceae</taxon>
        <taxon>Aquibium</taxon>
    </lineage>
</organism>
<name>A0ABV3SI77_9HYPH</name>
<comment type="similarity">
    <text evidence="1">Belongs to the UPF0502 family.</text>
</comment>
<dbReference type="EMBL" id="JBDPGJ010000002">
    <property type="protein sequence ID" value="MEX0406030.1"/>
    <property type="molecule type" value="Genomic_DNA"/>
</dbReference>
<accession>A0ABV3SI77</accession>
<gene>
    <name evidence="3" type="ORF">ABGN05_10180</name>
</gene>
<proteinExistence type="inferred from homology"/>
<keyword evidence="2" id="KW-0175">Coiled coil</keyword>